<keyword evidence="1" id="KW-1133">Transmembrane helix</keyword>
<feature type="transmembrane region" description="Helical" evidence="1">
    <location>
        <begin position="145"/>
        <end position="164"/>
    </location>
</feature>
<feature type="transmembrane region" description="Helical" evidence="1">
    <location>
        <begin position="176"/>
        <end position="197"/>
    </location>
</feature>
<name>A0ABW9GQP4_9GAMM</name>
<keyword evidence="3" id="KW-1185">Reference proteome</keyword>
<feature type="transmembrane region" description="Helical" evidence="1">
    <location>
        <begin position="107"/>
        <end position="125"/>
    </location>
</feature>
<evidence type="ECO:0000313" key="3">
    <source>
        <dbReference type="Proteomes" id="UP001630969"/>
    </source>
</evidence>
<evidence type="ECO:0008006" key="4">
    <source>
        <dbReference type="Google" id="ProtNLM"/>
    </source>
</evidence>
<feature type="transmembrane region" description="Helical" evidence="1">
    <location>
        <begin position="209"/>
        <end position="227"/>
    </location>
</feature>
<feature type="transmembrane region" description="Helical" evidence="1">
    <location>
        <begin position="318"/>
        <end position="338"/>
    </location>
</feature>
<keyword evidence="1" id="KW-0472">Membrane</keyword>
<feature type="transmembrane region" description="Helical" evidence="1">
    <location>
        <begin position="29"/>
        <end position="47"/>
    </location>
</feature>
<reference evidence="2 3" key="1">
    <citation type="submission" date="2024-09" db="EMBL/GenBank/DDBJ databases">
        <title>Aeromonas strains Genome sequencing and assembly.</title>
        <authorList>
            <person name="Hu X."/>
            <person name="Tang B."/>
        </authorList>
    </citation>
    <scope>NUCLEOTIDE SEQUENCE [LARGE SCALE GENOMIC DNA]</scope>
    <source>
        <strain evidence="2 3">NB23SCDHY001</strain>
    </source>
</reference>
<feature type="transmembrane region" description="Helical" evidence="1">
    <location>
        <begin position="6"/>
        <end position="22"/>
    </location>
</feature>
<dbReference type="EMBL" id="JBGXBU010000004">
    <property type="protein sequence ID" value="MFM4893480.1"/>
    <property type="molecule type" value="Genomic_DNA"/>
</dbReference>
<gene>
    <name evidence="2" type="ORF">ACEUDJ_11465</name>
</gene>
<proteinExistence type="predicted"/>
<dbReference type="GeneID" id="97220726"/>
<evidence type="ECO:0000313" key="2">
    <source>
        <dbReference type="EMBL" id="MFM4893480.1"/>
    </source>
</evidence>
<organism evidence="2 3">
    <name type="scientific">Aeromonas bivalvium</name>
    <dbReference type="NCBI Taxonomy" id="440079"/>
    <lineage>
        <taxon>Bacteria</taxon>
        <taxon>Pseudomonadati</taxon>
        <taxon>Pseudomonadota</taxon>
        <taxon>Gammaproteobacteria</taxon>
        <taxon>Aeromonadales</taxon>
        <taxon>Aeromonadaceae</taxon>
        <taxon>Aeromonas</taxon>
    </lineage>
</organism>
<feature type="transmembrane region" description="Helical" evidence="1">
    <location>
        <begin position="67"/>
        <end position="86"/>
    </location>
</feature>
<protein>
    <recommendedName>
        <fullName evidence="4">Oligosaccharide repeat unit polymerase</fullName>
    </recommendedName>
</protein>
<dbReference type="RefSeq" id="WP_408790241.1">
    <property type="nucleotide sequence ID" value="NZ_JBGXBU010000004.1"/>
</dbReference>
<feature type="transmembrane region" description="Helical" evidence="1">
    <location>
        <begin position="371"/>
        <end position="390"/>
    </location>
</feature>
<keyword evidence="1" id="KW-0812">Transmembrane</keyword>
<sequence>MMHILSILSTVFVIFSLARYLYQNRYAAIVNPLFWVVVLFLFYFQVPSVFVNEINVFFDWFIPSDDIFISLLISNSFSVFFACLLLTVKVEKNSILTQNTKTHCSGIIKYIWWGISFYLMFVVIYKFHTGNMYMNDDYTGETVDIFKLKNVAYLLLPVSIYCFFDRKSVLVFAPNILLVVLDLLTGSRTTALIAIVPMAVSLCLHNKKLYIIPITIMISALVVIGIIRSSNVVQDVPWHLNSIGEFRETYITLPLLIGNERYIGHGDLYTLIASPMLALLQPMRGIISESTVLPGEYIYGIVDRGYGLGANIITESLFYGYAPLFFVPVVILCMCMIVNHLTSNADIPKVAIHISMFIIFMRLIFREGVYYNAGLYLFVFAVYVFPIIIINRIRVSE</sequence>
<comment type="caution">
    <text evidence="2">The sequence shown here is derived from an EMBL/GenBank/DDBJ whole genome shotgun (WGS) entry which is preliminary data.</text>
</comment>
<dbReference type="Proteomes" id="UP001630969">
    <property type="component" value="Unassembled WGS sequence"/>
</dbReference>
<accession>A0ABW9GQP4</accession>
<evidence type="ECO:0000256" key="1">
    <source>
        <dbReference type="SAM" id="Phobius"/>
    </source>
</evidence>